<evidence type="ECO:0000259" key="1">
    <source>
        <dbReference type="Pfam" id="PF00501"/>
    </source>
</evidence>
<accession>A0A931CL62</accession>
<name>A0A931CL62_9MICC</name>
<dbReference type="PANTHER" id="PTHR43767">
    <property type="entry name" value="LONG-CHAIN-FATTY-ACID--COA LIGASE"/>
    <property type="match status" value="1"/>
</dbReference>
<dbReference type="Pfam" id="PF13193">
    <property type="entry name" value="AMP-binding_C"/>
    <property type="match status" value="1"/>
</dbReference>
<feature type="domain" description="AMP-dependent synthetase/ligase" evidence="1">
    <location>
        <begin position="11"/>
        <end position="373"/>
    </location>
</feature>
<dbReference type="InterPro" id="IPR050237">
    <property type="entry name" value="ATP-dep_AMP-bd_enzyme"/>
</dbReference>
<gene>
    <name evidence="3" type="ORF">IV500_14575</name>
</gene>
<dbReference type="SUPFAM" id="SSF56801">
    <property type="entry name" value="Acetyl-CoA synthetase-like"/>
    <property type="match status" value="1"/>
</dbReference>
<proteinExistence type="predicted"/>
<dbReference type="Pfam" id="PF00501">
    <property type="entry name" value="AMP-binding"/>
    <property type="match status" value="1"/>
</dbReference>
<dbReference type="PROSITE" id="PS00455">
    <property type="entry name" value="AMP_BINDING"/>
    <property type="match status" value="1"/>
</dbReference>
<dbReference type="PANTHER" id="PTHR43767:SF12">
    <property type="entry name" value="AMP-DEPENDENT SYNTHETASE AND LIGASE"/>
    <property type="match status" value="1"/>
</dbReference>
<feature type="domain" description="AMP-binding enzyme C-terminal" evidence="2">
    <location>
        <begin position="423"/>
        <end position="501"/>
    </location>
</feature>
<dbReference type="RefSeq" id="WP_196397542.1">
    <property type="nucleotide sequence ID" value="NZ_JADNYM010000019.1"/>
</dbReference>
<keyword evidence="4" id="KW-1185">Reference proteome</keyword>
<organism evidence="3 4">
    <name type="scientific">Arthrobacter terrae</name>
    <dbReference type="NCBI Taxonomy" id="2935737"/>
    <lineage>
        <taxon>Bacteria</taxon>
        <taxon>Bacillati</taxon>
        <taxon>Actinomycetota</taxon>
        <taxon>Actinomycetes</taxon>
        <taxon>Micrococcales</taxon>
        <taxon>Micrococcaceae</taxon>
        <taxon>Arthrobacter</taxon>
    </lineage>
</organism>
<dbReference type="CDD" id="cd05936">
    <property type="entry name" value="FC-FACS_FadD_like"/>
    <property type="match status" value="1"/>
</dbReference>
<dbReference type="Gene3D" id="3.30.300.30">
    <property type="match status" value="1"/>
</dbReference>
<protein>
    <submittedName>
        <fullName evidence="3">Long-chain fatty acid--CoA ligase</fullName>
    </submittedName>
</protein>
<evidence type="ECO:0000313" key="4">
    <source>
        <dbReference type="Proteomes" id="UP000655366"/>
    </source>
</evidence>
<comment type="caution">
    <text evidence="3">The sequence shown here is derived from an EMBL/GenBank/DDBJ whole genome shotgun (WGS) entry which is preliminary data.</text>
</comment>
<dbReference type="Gene3D" id="3.40.50.12780">
    <property type="entry name" value="N-terminal domain of ligase-like"/>
    <property type="match status" value="1"/>
</dbReference>
<sequence>MSVLSLAAILAESARKYPQKTAVIDAGVHYSYAALWQQARSYAAQLKDAGLAPGDVAGIMSPNVVEFPRAYYGVQAVGAVVVPVHLLLTVQEIVQVLRDSGTKLLICHSAFLKVGAAAAREVRIPLLVAGPLPENERVSLTVLDPDAPQEADSYAPRSPEDPAVIFYTSGTTGKPKGAVLTQLNMVMNATVSAVDANDVRTDDIALGCLPMFHVFGQTASMNAIFRLGATLVLLPKFSPEAALETMVAENVNVFHGVPTMYMQLLAAAKDREDLPKLRLCVSGGASMPVAVMEKFNATFDVTIYEGYGLSETSPVVCTNSPASGVKPGTVGPAIWGVEVQIADHTLPERLEFVPNGQLGEIVVRGHNVFAGYLNDPEATAAAMTEDWFHTGDLGTKDDDGFITVVDRTKDVIIRSGYNVYPREVEEVLARHPAVMQVAVIGLPDELRGEEVCAVIKLEQEYVQNPPSAEEIIAWSKEHLAKHKYPRVIRFIDQIPLGPSQKVLKRELRNTYSGQ</sequence>
<evidence type="ECO:0000259" key="2">
    <source>
        <dbReference type="Pfam" id="PF13193"/>
    </source>
</evidence>
<dbReference type="InterPro" id="IPR025110">
    <property type="entry name" value="AMP-bd_C"/>
</dbReference>
<evidence type="ECO:0000313" key="3">
    <source>
        <dbReference type="EMBL" id="MBG0740602.1"/>
    </source>
</evidence>
<dbReference type="EMBL" id="JADNYM010000019">
    <property type="protein sequence ID" value="MBG0740602.1"/>
    <property type="molecule type" value="Genomic_DNA"/>
</dbReference>
<dbReference type="InterPro" id="IPR020845">
    <property type="entry name" value="AMP-binding_CS"/>
</dbReference>
<reference evidence="3 4" key="1">
    <citation type="submission" date="2020-11" db="EMBL/GenBank/DDBJ databases">
        <title>Arthrobacter antarcticus sp. nov., isolated from Antarctic Soil.</title>
        <authorList>
            <person name="Li J."/>
        </authorList>
    </citation>
    <scope>NUCLEOTIDE SEQUENCE [LARGE SCALE GENOMIC DNA]</scope>
    <source>
        <strain evidence="3 4">Z1-20</strain>
    </source>
</reference>
<dbReference type="Proteomes" id="UP000655366">
    <property type="component" value="Unassembled WGS sequence"/>
</dbReference>
<keyword evidence="3" id="KW-0436">Ligase</keyword>
<dbReference type="InterPro" id="IPR045851">
    <property type="entry name" value="AMP-bd_C_sf"/>
</dbReference>
<dbReference type="AlphaFoldDB" id="A0A931CL62"/>
<dbReference type="GO" id="GO:0016877">
    <property type="term" value="F:ligase activity, forming carbon-sulfur bonds"/>
    <property type="evidence" value="ECO:0007669"/>
    <property type="project" value="UniProtKB-ARBA"/>
</dbReference>
<dbReference type="InterPro" id="IPR042099">
    <property type="entry name" value="ANL_N_sf"/>
</dbReference>
<dbReference type="InterPro" id="IPR000873">
    <property type="entry name" value="AMP-dep_synth/lig_dom"/>
</dbReference>